<dbReference type="PANTHER" id="PTHR31672">
    <property type="entry name" value="BNACNNG10540D PROTEIN"/>
    <property type="match status" value="1"/>
</dbReference>
<organism evidence="2">
    <name type="scientific">Salvia splendens</name>
    <name type="common">Scarlet sage</name>
    <dbReference type="NCBI Taxonomy" id="180675"/>
    <lineage>
        <taxon>Eukaryota</taxon>
        <taxon>Viridiplantae</taxon>
        <taxon>Streptophyta</taxon>
        <taxon>Embryophyta</taxon>
        <taxon>Tracheophyta</taxon>
        <taxon>Spermatophyta</taxon>
        <taxon>Magnoliopsida</taxon>
        <taxon>eudicotyledons</taxon>
        <taxon>Gunneridae</taxon>
        <taxon>Pentapetalae</taxon>
        <taxon>asterids</taxon>
        <taxon>lamiids</taxon>
        <taxon>Lamiales</taxon>
        <taxon>Lamiaceae</taxon>
        <taxon>Nepetoideae</taxon>
        <taxon>Mentheae</taxon>
        <taxon>Salviinae</taxon>
        <taxon>Salvia</taxon>
        <taxon>Salvia subgen. Calosphace</taxon>
        <taxon>core Calosphace</taxon>
    </lineage>
</organism>
<keyword evidence="3" id="KW-1185">Reference proteome</keyword>
<protein>
    <recommendedName>
        <fullName evidence="1">F-box associated beta-propeller type 1 domain-containing protein</fullName>
    </recommendedName>
</protein>
<reference evidence="2" key="1">
    <citation type="submission" date="2018-01" db="EMBL/GenBank/DDBJ databases">
        <authorList>
            <person name="Mao J.F."/>
        </authorList>
    </citation>
    <scope>NUCLEOTIDE SEQUENCE</scope>
    <source>
        <strain evidence="2">Huo1</strain>
        <tissue evidence="2">Leaf</tissue>
    </source>
</reference>
<evidence type="ECO:0000259" key="1">
    <source>
        <dbReference type="Pfam" id="PF07734"/>
    </source>
</evidence>
<accession>A0A8X8YVU4</accession>
<proteinExistence type="predicted"/>
<dbReference type="InterPro" id="IPR050796">
    <property type="entry name" value="SCF_F-box_component"/>
</dbReference>
<feature type="domain" description="F-box associated beta-propeller type 1" evidence="1">
    <location>
        <begin position="119"/>
        <end position="212"/>
    </location>
</feature>
<dbReference type="InterPro" id="IPR006527">
    <property type="entry name" value="F-box-assoc_dom_typ1"/>
</dbReference>
<dbReference type="AlphaFoldDB" id="A0A8X8YVU4"/>
<reference evidence="2" key="2">
    <citation type="submission" date="2020-08" db="EMBL/GenBank/DDBJ databases">
        <title>Plant Genome Project.</title>
        <authorList>
            <person name="Zhang R.-G."/>
        </authorList>
    </citation>
    <scope>NUCLEOTIDE SEQUENCE</scope>
    <source>
        <strain evidence="2">Huo1</strain>
        <tissue evidence="2">Leaf</tissue>
    </source>
</reference>
<gene>
    <name evidence="2" type="ORF">SASPL_156991</name>
</gene>
<dbReference type="Pfam" id="PF07734">
    <property type="entry name" value="FBA_1"/>
    <property type="match status" value="1"/>
</dbReference>
<evidence type="ECO:0000313" key="3">
    <source>
        <dbReference type="Proteomes" id="UP000298416"/>
    </source>
</evidence>
<name>A0A8X8YVU4_SALSN</name>
<dbReference type="Proteomes" id="UP000298416">
    <property type="component" value="Unassembled WGS sequence"/>
</dbReference>
<dbReference type="EMBL" id="PNBA02000659">
    <property type="protein sequence ID" value="KAG6383264.1"/>
    <property type="molecule type" value="Genomic_DNA"/>
</dbReference>
<sequence length="217" mass="24617">MPTSSFLQLQLLYGIYPPLSVEEIKTSTKSCLKLKPNPSPDILWSCRDVHGREFFASYSPDLSPQYYVYPPSFLAKQGYHFTGATGNGLLHFHHQSPASHVLWTGEYKILPEPPFPAHACLGYAMWSDNQDCKVMHLPDTIPSDDSDMFYHIGLYSLKTNSWRLIPCPDFDLIAIMDRRSAYACVSGVFYCVVHRECSGYCILAFDISTETVSITRR</sequence>
<dbReference type="PANTHER" id="PTHR31672:SF13">
    <property type="entry name" value="F-BOX PROTEIN CPR30-LIKE"/>
    <property type="match status" value="1"/>
</dbReference>
<comment type="caution">
    <text evidence="2">The sequence shown here is derived from an EMBL/GenBank/DDBJ whole genome shotgun (WGS) entry which is preliminary data.</text>
</comment>
<evidence type="ECO:0000313" key="2">
    <source>
        <dbReference type="EMBL" id="KAG6383264.1"/>
    </source>
</evidence>